<organism evidence="2 3">
    <name type="scientific">Deinococcus soli</name>
    <name type="common">ex Cha et al. 2016</name>
    <dbReference type="NCBI Taxonomy" id="1309411"/>
    <lineage>
        <taxon>Bacteria</taxon>
        <taxon>Thermotogati</taxon>
        <taxon>Deinococcota</taxon>
        <taxon>Deinococci</taxon>
        <taxon>Deinococcales</taxon>
        <taxon>Deinococcaceae</taxon>
        <taxon>Deinococcus</taxon>
    </lineage>
</organism>
<proteinExistence type="predicted"/>
<evidence type="ECO:0008006" key="4">
    <source>
        <dbReference type="Google" id="ProtNLM"/>
    </source>
</evidence>
<comment type="caution">
    <text evidence="2">The sequence shown here is derived from an EMBL/GenBank/DDBJ whole genome shotgun (WGS) entry which is preliminary data.</text>
</comment>
<reference evidence="2" key="1">
    <citation type="submission" date="2023-07" db="EMBL/GenBank/DDBJ databases">
        <title>Sorghum-associated microbial communities from plants grown in Nebraska, USA.</title>
        <authorList>
            <person name="Schachtman D."/>
        </authorList>
    </citation>
    <scope>NUCLEOTIDE SEQUENCE</scope>
    <source>
        <strain evidence="2">BE330</strain>
    </source>
</reference>
<sequence>MPRPFIPAAMLGALFLAFTGSLPHPFSGALTGAAGTLLPQRYAGLYTTGFEQASFQPCGTQDQWWVTRTPPELRRPPGAPPFGTVYVEWTARRSPAGRYGHMGRYSRELTPLTVRLLRPGAQCPKRAL</sequence>
<feature type="signal peptide" evidence="1">
    <location>
        <begin position="1"/>
        <end position="23"/>
    </location>
</feature>
<protein>
    <recommendedName>
        <fullName evidence="4">Secreted protein</fullName>
    </recommendedName>
</protein>
<evidence type="ECO:0000313" key="2">
    <source>
        <dbReference type="EMBL" id="MDR6218420.1"/>
    </source>
</evidence>
<dbReference type="RefSeq" id="WP_309854887.1">
    <property type="nucleotide sequence ID" value="NZ_JAVDQJ010000005.1"/>
</dbReference>
<keyword evidence="1" id="KW-0732">Signal</keyword>
<dbReference type="AlphaFoldDB" id="A0AAE4BLV6"/>
<dbReference type="Proteomes" id="UP001185331">
    <property type="component" value="Unassembled WGS sequence"/>
</dbReference>
<gene>
    <name evidence="2" type="ORF">J2Y00_001983</name>
</gene>
<feature type="chain" id="PRO_5041980005" description="Secreted protein" evidence="1">
    <location>
        <begin position="24"/>
        <end position="128"/>
    </location>
</feature>
<dbReference type="EMBL" id="JAVDQK010000004">
    <property type="protein sequence ID" value="MDR6218420.1"/>
    <property type="molecule type" value="Genomic_DNA"/>
</dbReference>
<accession>A0AAE4BLV6</accession>
<evidence type="ECO:0000256" key="1">
    <source>
        <dbReference type="SAM" id="SignalP"/>
    </source>
</evidence>
<name>A0AAE4BLV6_9DEIO</name>
<evidence type="ECO:0000313" key="3">
    <source>
        <dbReference type="Proteomes" id="UP001185331"/>
    </source>
</evidence>